<organism evidence="1 2">
    <name type="scientific">Tunturiibacter gelidiferens</name>
    <dbReference type="NCBI Taxonomy" id="3069689"/>
    <lineage>
        <taxon>Bacteria</taxon>
        <taxon>Pseudomonadati</taxon>
        <taxon>Acidobacteriota</taxon>
        <taxon>Terriglobia</taxon>
        <taxon>Terriglobales</taxon>
        <taxon>Acidobacteriaceae</taxon>
        <taxon>Tunturiibacter</taxon>
    </lineage>
</organism>
<gene>
    <name evidence="1" type="ORF">HDF14_001118</name>
</gene>
<dbReference type="Proteomes" id="UP000535182">
    <property type="component" value="Unassembled WGS sequence"/>
</dbReference>
<name>A0A9X0QBX7_9BACT</name>
<accession>A0A9X0QBX7</accession>
<dbReference type="EMBL" id="JACHEB010000002">
    <property type="protein sequence ID" value="MBB5327513.1"/>
    <property type="molecule type" value="Genomic_DNA"/>
</dbReference>
<evidence type="ECO:0000313" key="2">
    <source>
        <dbReference type="Proteomes" id="UP000535182"/>
    </source>
</evidence>
<comment type="caution">
    <text evidence="1">The sequence shown here is derived from an EMBL/GenBank/DDBJ whole genome shotgun (WGS) entry which is preliminary data.</text>
</comment>
<proteinExistence type="predicted"/>
<reference evidence="1 2" key="1">
    <citation type="submission" date="2020-08" db="EMBL/GenBank/DDBJ databases">
        <title>Genomic Encyclopedia of Type Strains, Phase IV (KMG-V): Genome sequencing to study the core and pangenomes of soil and plant-associated prokaryotes.</title>
        <authorList>
            <person name="Whitman W."/>
        </authorList>
    </citation>
    <scope>NUCLEOTIDE SEQUENCE [LARGE SCALE GENOMIC DNA]</scope>
    <source>
        <strain evidence="1 2">X5P2</strain>
    </source>
</reference>
<keyword evidence="2" id="KW-1185">Reference proteome</keyword>
<sequence>MLFSQSQRLRFTHYFFMEITLDMVIKPEIIK</sequence>
<dbReference type="AlphaFoldDB" id="A0A9X0QBX7"/>
<protein>
    <submittedName>
        <fullName evidence="1">Uncharacterized protein</fullName>
    </submittedName>
</protein>
<evidence type="ECO:0000313" key="1">
    <source>
        <dbReference type="EMBL" id="MBB5327513.1"/>
    </source>
</evidence>